<evidence type="ECO:0000256" key="2">
    <source>
        <dbReference type="ARBA" id="ARBA00022737"/>
    </source>
</evidence>
<comment type="caution">
    <text evidence="3">The sequence shown here is derived from an EMBL/GenBank/DDBJ whole genome shotgun (WGS) entry which is preliminary data.</text>
</comment>
<keyword evidence="2" id="KW-0677">Repeat</keyword>
<keyword evidence="1" id="KW-0853">WD repeat</keyword>
<accession>A0A0L6U5H5</accession>
<dbReference type="InterPro" id="IPR015943">
    <property type="entry name" value="WD40/YVTN_repeat-like_dom_sf"/>
</dbReference>
<dbReference type="VEuPathDB" id="FungiDB:VP01_988g1"/>
<dbReference type="OrthoDB" id="3367at2759"/>
<keyword evidence="4" id="KW-1185">Reference proteome</keyword>
<dbReference type="GO" id="GO:0045013">
    <property type="term" value="P:carbon catabolite repression of transcription"/>
    <property type="evidence" value="ECO:0007669"/>
    <property type="project" value="TreeGrafter"/>
</dbReference>
<dbReference type="STRING" id="27349.A0A0L6U5H5"/>
<evidence type="ECO:0000313" key="4">
    <source>
        <dbReference type="Proteomes" id="UP000037035"/>
    </source>
</evidence>
<dbReference type="SUPFAM" id="SSF50978">
    <property type="entry name" value="WD40 repeat-like"/>
    <property type="match status" value="1"/>
</dbReference>
<sequence>MPIKMKPDFAFSPDSKFCAITGGQDDLVTAYSLIEQRVIARCQGHASFVTALSFDPWFSDDRSCRFASVSEDCKLIFVSESCLLITIIQKKKKPISNLLCLKLFFLSAYRIFKLQQVNNLVDLRV</sequence>
<organism evidence="3 4">
    <name type="scientific">Puccinia sorghi</name>
    <dbReference type="NCBI Taxonomy" id="27349"/>
    <lineage>
        <taxon>Eukaryota</taxon>
        <taxon>Fungi</taxon>
        <taxon>Dikarya</taxon>
        <taxon>Basidiomycota</taxon>
        <taxon>Pucciniomycotina</taxon>
        <taxon>Pucciniomycetes</taxon>
        <taxon>Pucciniales</taxon>
        <taxon>Pucciniaceae</taxon>
        <taxon>Puccinia</taxon>
    </lineage>
</organism>
<evidence type="ECO:0000313" key="3">
    <source>
        <dbReference type="EMBL" id="KNZ43763.1"/>
    </source>
</evidence>
<dbReference type="GO" id="GO:0051286">
    <property type="term" value="C:cell tip"/>
    <property type="evidence" value="ECO:0007669"/>
    <property type="project" value="TreeGrafter"/>
</dbReference>
<proteinExistence type="predicted"/>
<evidence type="ECO:0000256" key="1">
    <source>
        <dbReference type="ARBA" id="ARBA00022574"/>
    </source>
</evidence>
<protein>
    <submittedName>
        <fullName evidence="3">Uncharacterized protein</fullName>
    </submittedName>
</protein>
<reference evidence="3" key="1">
    <citation type="submission" date="2015-08" db="EMBL/GenBank/DDBJ databases">
        <title>Next Generation Sequencing and Analysis of the Genome of Puccinia sorghi L Schw, the Causal Agent of Maize Common Rust.</title>
        <authorList>
            <person name="Rochi L."/>
            <person name="Burguener G."/>
            <person name="Darino M."/>
            <person name="Turjanski A."/>
            <person name="Kreff E."/>
            <person name="Dieguez M.J."/>
            <person name="Sacco F."/>
        </authorList>
    </citation>
    <scope>NUCLEOTIDE SEQUENCE [LARGE SCALE GENOMIC DNA]</scope>
    <source>
        <strain evidence="3">RO10H11247</strain>
    </source>
</reference>
<dbReference type="GO" id="GO:0005634">
    <property type="term" value="C:nucleus"/>
    <property type="evidence" value="ECO:0007669"/>
    <property type="project" value="TreeGrafter"/>
</dbReference>
<dbReference type="InterPro" id="IPR036322">
    <property type="entry name" value="WD40_repeat_dom_sf"/>
</dbReference>
<dbReference type="PANTHER" id="PTHR14107:SF16">
    <property type="entry name" value="AT02583P"/>
    <property type="match status" value="1"/>
</dbReference>
<dbReference type="InterPro" id="IPR051362">
    <property type="entry name" value="WD_repeat_creC_regulators"/>
</dbReference>
<gene>
    <name evidence="3" type="ORF">VP01_988g1</name>
</gene>
<dbReference type="PANTHER" id="PTHR14107">
    <property type="entry name" value="WD REPEAT PROTEIN"/>
    <property type="match status" value="1"/>
</dbReference>
<name>A0A0L6U5H5_9BASI</name>
<dbReference type="AlphaFoldDB" id="A0A0L6U5H5"/>
<dbReference type="Proteomes" id="UP000037035">
    <property type="component" value="Unassembled WGS sequence"/>
</dbReference>
<dbReference type="GO" id="GO:0032153">
    <property type="term" value="C:cell division site"/>
    <property type="evidence" value="ECO:0007669"/>
    <property type="project" value="TreeGrafter"/>
</dbReference>
<dbReference type="EMBL" id="LAVV01015591">
    <property type="protein sequence ID" value="KNZ43763.1"/>
    <property type="molecule type" value="Genomic_DNA"/>
</dbReference>
<dbReference type="Gene3D" id="2.130.10.10">
    <property type="entry name" value="YVTN repeat-like/Quinoprotein amine dehydrogenase"/>
    <property type="match status" value="1"/>
</dbReference>